<dbReference type="PANTHER" id="PTHR33144">
    <property type="entry name" value="OS10G0409366 PROTEIN-RELATED"/>
    <property type="match status" value="1"/>
</dbReference>
<dbReference type="InterPro" id="IPR004252">
    <property type="entry name" value="Probable_transposase_24"/>
</dbReference>
<gene>
    <name evidence="1" type="ORF">Tci_064095</name>
</gene>
<organism evidence="1">
    <name type="scientific">Tanacetum cinerariifolium</name>
    <name type="common">Dalmatian daisy</name>
    <name type="synonym">Chrysanthemum cinerariifolium</name>
    <dbReference type="NCBI Taxonomy" id="118510"/>
    <lineage>
        <taxon>Eukaryota</taxon>
        <taxon>Viridiplantae</taxon>
        <taxon>Streptophyta</taxon>
        <taxon>Embryophyta</taxon>
        <taxon>Tracheophyta</taxon>
        <taxon>Spermatophyta</taxon>
        <taxon>Magnoliopsida</taxon>
        <taxon>eudicotyledons</taxon>
        <taxon>Gunneridae</taxon>
        <taxon>Pentapetalae</taxon>
        <taxon>asterids</taxon>
        <taxon>campanulids</taxon>
        <taxon>Asterales</taxon>
        <taxon>Asteraceae</taxon>
        <taxon>Asteroideae</taxon>
        <taxon>Anthemideae</taxon>
        <taxon>Anthemidinae</taxon>
        <taxon>Tanacetum</taxon>
    </lineage>
</organism>
<sequence>MVNDRIVVNLDETGQPVEDEGNEYELKKKFYDLSLTIEKIVVVLNDERVDKEEFKELVTRWFDEKTQVESKTKKLIRSKSNEAHVTGTKSFARITHDEKSYTKERCYAITWRITRTYKDGSNVPVAAADVIDALKNINNTAASSSHVRLLDRKIDDLVKVKGQKKRSYTMQGEIVKAIRKGYHASQDPHVPQLKYRMNELENEVKGMKETQRKMVRFMASFKAANGCPRGNSNISCKCLYIIIVLVGTQHHLMETQHHLVKVPGYECRVHVCKSHSTPNSGFIFLPSYIEITSFIKMTSTLTFAATCASIGITEPLHQIQNFDCYGFC</sequence>
<dbReference type="PANTHER" id="PTHR33144:SF50">
    <property type="entry name" value="OS03G0714750 PROTEIN"/>
    <property type="match status" value="1"/>
</dbReference>
<dbReference type="Pfam" id="PF03004">
    <property type="entry name" value="Transposase_24"/>
    <property type="match status" value="1"/>
</dbReference>
<name>A0A6L2P2K1_TANCI</name>
<proteinExistence type="predicted"/>
<evidence type="ECO:0000313" key="1">
    <source>
        <dbReference type="EMBL" id="GEU92117.1"/>
    </source>
</evidence>
<protein>
    <submittedName>
        <fullName evidence="1">Uncharacterized protein</fullName>
    </submittedName>
</protein>
<comment type="caution">
    <text evidence="1">The sequence shown here is derived from an EMBL/GenBank/DDBJ whole genome shotgun (WGS) entry which is preliminary data.</text>
</comment>
<accession>A0A6L2P2K1</accession>
<reference evidence="1" key="1">
    <citation type="journal article" date="2019" name="Sci. Rep.">
        <title>Draft genome of Tanacetum cinerariifolium, the natural source of mosquito coil.</title>
        <authorList>
            <person name="Yamashiro T."/>
            <person name="Shiraishi A."/>
            <person name="Satake H."/>
            <person name="Nakayama K."/>
        </authorList>
    </citation>
    <scope>NUCLEOTIDE SEQUENCE</scope>
</reference>
<dbReference type="AlphaFoldDB" id="A0A6L2P2K1"/>
<dbReference type="EMBL" id="BKCJ010010554">
    <property type="protein sequence ID" value="GEU92117.1"/>
    <property type="molecule type" value="Genomic_DNA"/>
</dbReference>